<keyword evidence="1" id="KW-0227">DNA damage</keyword>
<dbReference type="InterPro" id="IPR036388">
    <property type="entry name" value="WH-like_DNA-bd_sf"/>
</dbReference>
<dbReference type="InterPro" id="IPR014048">
    <property type="entry name" value="MethylDNA_cys_MeTrfase_DNA-bd"/>
</dbReference>
<sequence>MEGIYARASPRLGRAVQIGVVAERVISVSFPDDPPADSEPDHPILDRIFAYLDGAEDHFDDVPVGLTVPTDQRAVLDAVRNVPYGETVDVARVARLAGLDDEDQADLDTVREALRANPTPLVIPDHRVSGPGATPGDVAERLREVETQ</sequence>
<evidence type="ECO:0000256" key="1">
    <source>
        <dbReference type="ARBA" id="ARBA00022763"/>
    </source>
</evidence>
<dbReference type="GO" id="GO:0006281">
    <property type="term" value="P:DNA repair"/>
    <property type="evidence" value="ECO:0007669"/>
    <property type="project" value="InterPro"/>
</dbReference>
<dbReference type="EMBL" id="FNQT01000001">
    <property type="protein sequence ID" value="SDZ88756.1"/>
    <property type="molecule type" value="Genomic_DNA"/>
</dbReference>
<dbReference type="SUPFAM" id="SSF46767">
    <property type="entry name" value="Methylated DNA-protein cysteine methyltransferase, C-terminal domain"/>
    <property type="match status" value="1"/>
</dbReference>
<evidence type="ECO:0000313" key="3">
    <source>
        <dbReference type="EMBL" id="SDZ88756.1"/>
    </source>
</evidence>
<dbReference type="GO" id="GO:0032259">
    <property type="term" value="P:methylation"/>
    <property type="evidence" value="ECO:0007669"/>
    <property type="project" value="UniProtKB-KW"/>
</dbReference>
<keyword evidence="3" id="KW-0489">Methyltransferase</keyword>
<dbReference type="AlphaFoldDB" id="A0A1H3WNP8"/>
<keyword evidence="4" id="KW-1185">Reference proteome</keyword>
<evidence type="ECO:0000259" key="2">
    <source>
        <dbReference type="Pfam" id="PF01035"/>
    </source>
</evidence>
<gene>
    <name evidence="3" type="ORF">SAMN04488065_1016</name>
</gene>
<dbReference type="CDD" id="cd06445">
    <property type="entry name" value="ATase"/>
    <property type="match status" value="1"/>
</dbReference>
<keyword evidence="3" id="KW-0808">Transferase</keyword>
<protein>
    <submittedName>
        <fullName evidence="3">Methylated-DNA-[protein]-cysteine S-methyltransferase</fullName>
    </submittedName>
</protein>
<dbReference type="RefSeq" id="WP_092632382.1">
    <property type="nucleotide sequence ID" value="NZ_FNQT01000001.1"/>
</dbReference>
<accession>A0A1H3WNP8</accession>
<dbReference type="GO" id="GO:0008168">
    <property type="term" value="F:methyltransferase activity"/>
    <property type="evidence" value="ECO:0007669"/>
    <property type="project" value="UniProtKB-KW"/>
</dbReference>
<dbReference type="InterPro" id="IPR036217">
    <property type="entry name" value="MethylDNA_cys_MeTrfase_DNAb"/>
</dbReference>
<dbReference type="Proteomes" id="UP000236755">
    <property type="component" value="Unassembled WGS sequence"/>
</dbReference>
<name>A0A1H3WNP8_9EURY</name>
<dbReference type="Pfam" id="PF01035">
    <property type="entry name" value="DNA_binding_1"/>
    <property type="match status" value="1"/>
</dbReference>
<dbReference type="OrthoDB" id="372118at2157"/>
<dbReference type="STRING" id="555874.SAMN04488065_1016"/>
<proteinExistence type="predicted"/>
<dbReference type="Gene3D" id="1.10.10.10">
    <property type="entry name" value="Winged helix-like DNA-binding domain superfamily/Winged helix DNA-binding domain"/>
    <property type="match status" value="1"/>
</dbReference>
<reference evidence="3 4" key="1">
    <citation type="submission" date="2016-10" db="EMBL/GenBank/DDBJ databases">
        <authorList>
            <person name="de Groot N.N."/>
        </authorList>
    </citation>
    <scope>NUCLEOTIDE SEQUENCE [LARGE SCALE GENOMIC DNA]</scope>
    <source>
        <strain evidence="3 4">CGMCC 1.8712</strain>
    </source>
</reference>
<evidence type="ECO:0000313" key="4">
    <source>
        <dbReference type="Proteomes" id="UP000236755"/>
    </source>
</evidence>
<organism evidence="3 4">
    <name type="scientific">Haloplanus vescus</name>
    <dbReference type="NCBI Taxonomy" id="555874"/>
    <lineage>
        <taxon>Archaea</taxon>
        <taxon>Methanobacteriati</taxon>
        <taxon>Methanobacteriota</taxon>
        <taxon>Stenosarchaea group</taxon>
        <taxon>Halobacteria</taxon>
        <taxon>Halobacteriales</taxon>
        <taxon>Haloferacaceae</taxon>
        <taxon>Haloplanus</taxon>
    </lineage>
</organism>
<feature type="domain" description="Methylated-DNA-[protein]-cysteine S-methyltransferase DNA binding" evidence="2">
    <location>
        <begin position="72"/>
        <end position="135"/>
    </location>
</feature>